<comment type="caution">
    <text evidence="1">The sequence shown here is derived from an EMBL/GenBank/DDBJ whole genome shotgun (WGS) entry which is preliminary data.</text>
</comment>
<sequence length="39" mass="4708">MTIISTFLKKEAILYNKWVTEINNPVNELLKYLVYNLYN</sequence>
<gene>
    <name evidence="1" type="ORF">S01H4_30407</name>
</gene>
<reference evidence="1" key="1">
    <citation type="journal article" date="2014" name="Front. Microbiol.">
        <title>High frequency of phylogenetically diverse reductive dehalogenase-homologous genes in deep subseafloor sedimentary metagenomes.</title>
        <authorList>
            <person name="Kawai M."/>
            <person name="Futagami T."/>
            <person name="Toyoda A."/>
            <person name="Takaki Y."/>
            <person name="Nishi S."/>
            <person name="Hori S."/>
            <person name="Arai W."/>
            <person name="Tsubouchi T."/>
            <person name="Morono Y."/>
            <person name="Uchiyama I."/>
            <person name="Ito T."/>
            <person name="Fujiyama A."/>
            <person name="Inagaki F."/>
            <person name="Takami H."/>
        </authorList>
    </citation>
    <scope>NUCLEOTIDE SEQUENCE</scope>
    <source>
        <strain evidence="1">Expedition CK06-06</strain>
    </source>
</reference>
<dbReference type="EMBL" id="BART01015691">
    <property type="protein sequence ID" value="GAG87691.1"/>
    <property type="molecule type" value="Genomic_DNA"/>
</dbReference>
<name>X1CTZ3_9ZZZZ</name>
<evidence type="ECO:0000313" key="1">
    <source>
        <dbReference type="EMBL" id="GAG87691.1"/>
    </source>
</evidence>
<accession>X1CTZ3</accession>
<proteinExistence type="predicted"/>
<organism evidence="1">
    <name type="scientific">marine sediment metagenome</name>
    <dbReference type="NCBI Taxonomy" id="412755"/>
    <lineage>
        <taxon>unclassified sequences</taxon>
        <taxon>metagenomes</taxon>
        <taxon>ecological metagenomes</taxon>
    </lineage>
</organism>
<dbReference type="AlphaFoldDB" id="X1CTZ3"/>
<protein>
    <submittedName>
        <fullName evidence="1">Uncharacterized protein</fullName>
    </submittedName>
</protein>